<reference evidence="4" key="2">
    <citation type="submission" date="2013-04" db="EMBL/GenBank/DDBJ databases">
        <title>Genomic mechanisms accounting for the adaptation to parasitism in nematode-trapping fungi.</title>
        <authorList>
            <person name="Ahren D.G."/>
        </authorList>
    </citation>
    <scope>NUCLEOTIDE SEQUENCE [LARGE SCALE GENOMIC DNA]</scope>
    <source>
        <strain evidence="4">CBS 200.50</strain>
    </source>
</reference>
<dbReference type="OMA" id="NCPRANT"/>
<evidence type="ECO:0000256" key="1">
    <source>
        <dbReference type="SAM" id="Phobius"/>
    </source>
</evidence>
<keyword evidence="1" id="KW-0472">Membrane</keyword>
<keyword evidence="2" id="KW-0732">Signal</keyword>
<evidence type="ECO:0000313" key="3">
    <source>
        <dbReference type="EMBL" id="EPS43090.1"/>
    </source>
</evidence>
<sequence>MKQTTAAGTLLPSTFSLLIFLATSTQAYVVPTLAPAAAFTHTFDQPVALAQQQTSRTKQWPTDTILTTTVSGKPTEFTFYSCPLDTSQSYTVYTFTASSSGTLSAVTKTAGACPMYEEVVKTGLSTGAIAGIAIGVSIPIFAGVAFFFYRMMKKRREEEANTPVPVDFDGTSSIADLNVNFRRHQHKSTGSTVTTAAEIASIRGGLIDGKEQRRPRHGVVTNITAGKR</sequence>
<protein>
    <recommendedName>
        <fullName evidence="5">Mid2 domain-containing protein</fullName>
    </recommendedName>
</protein>
<feature type="signal peptide" evidence="2">
    <location>
        <begin position="1"/>
        <end position="27"/>
    </location>
</feature>
<keyword evidence="1" id="KW-1133">Transmembrane helix</keyword>
<reference evidence="3 4" key="1">
    <citation type="journal article" date="2013" name="PLoS Genet.">
        <title>Genomic mechanisms accounting for the adaptation to parasitism in nematode-trapping fungi.</title>
        <authorList>
            <person name="Meerupati T."/>
            <person name="Andersson K.M."/>
            <person name="Friman E."/>
            <person name="Kumar D."/>
            <person name="Tunlid A."/>
            <person name="Ahren D."/>
        </authorList>
    </citation>
    <scope>NUCLEOTIDE SEQUENCE [LARGE SCALE GENOMIC DNA]</scope>
    <source>
        <strain evidence="3 4">CBS 200.50</strain>
    </source>
</reference>
<feature type="chain" id="PRO_5004548533" description="Mid2 domain-containing protein" evidence="2">
    <location>
        <begin position="28"/>
        <end position="228"/>
    </location>
</feature>
<proteinExistence type="predicted"/>
<feature type="transmembrane region" description="Helical" evidence="1">
    <location>
        <begin position="128"/>
        <end position="149"/>
    </location>
</feature>
<dbReference type="AlphaFoldDB" id="S8AJF1"/>
<keyword evidence="1" id="KW-0812">Transmembrane</keyword>
<dbReference type="Proteomes" id="UP000015100">
    <property type="component" value="Unassembled WGS sequence"/>
</dbReference>
<dbReference type="EMBL" id="AQGS01000089">
    <property type="protein sequence ID" value="EPS43090.1"/>
    <property type="molecule type" value="Genomic_DNA"/>
</dbReference>
<accession>S8AJF1</accession>
<evidence type="ECO:0000313" key="4">
    <source>
        <dbReference type="Proteomes" id="UP000015100"/>
    </source>
</evidence>
<evidence type="ECO:0008006" key="5">
    <source>
        <dbReference type="Google" id="ProtNLM"/>
    </source>
</evidence>
<evidence type="ECO:0000256" key="2">
    <source>
        <dbReference type="SAM" id="SignalP"/>
    </source>
</evidence>
<organism evidence="3 4">
    <name type="scientific">Dactylellina haptotyla (strain CBS 200.50)</name>
    <name type="common">Nematode-trapping fungus</name>
    <name type="synonym">Monacrosporium haptotylum</name>
    <dbReference type="NCBI Taxonomy" id="1284197"/>
    <lineage>
        <taxon>Eukaryota</taxon>
        <taxon>Fungi</taxon>
        <taxon>Dikarya</taxon>
        <taxon>Ascomycota</taxon>
        <taxon>Pezizomycotina</taxon>
        <taxon>Orbiliomycetes</taxon>
        <taxon>Orbiliales</taxon>
        <taxon>Orbiliaceae</taxon>
        <taxon>Dactylellina</taxon>
    </lineage>
</organism>
<gene>
    <name evidence="3" type="ORF">H072_2925</name>
</gene>
<dbReference type="HOGENOM" id="CLU_1214710_0_0_1"/>
<keyword evidence="4" id="KW-1185">Reference proteome</keyword>
<name>S8AJF1_DACHA</name>
<dbReference type="OrthoDB" id="5311469at2759"/>
<comment type="caution">
    <text evidence="3">The sequence shown here is derived from an EMBL/GenBank/DDBJ whole genome shotgun (WGS) entry which is preliminary data.</text>
</comment>